<gene>
    <name evidence="1" type="ORF">SDC9_175821</name>
</gene>
<organism evidence="1">
    <name type="scientific">bioreactor metagenome</name>
    <dbReference type="NCBI Taxonomy" id="1076179"/>
    <lineage>
        <taxon>unclassified sequences</taxon>
        <taxon>metagenomes</taxon>
        <taxon>ecological metagenomes</taxon>
    </lineage>
</organism>
<dbReference type="AlphaFoldDB" id="A0A645GQ75"/>
<evidence type="ECO:0000313" key="1">
    <source>
        <dbReference type="EMBL" id="MPN28380.1"/>
    </source>
</evidence>
<proteinExistence type="predicted"/>
<comment type="caution">
    <text evidence="1">The sequence shown here is derived from an EMBL/GenBank/DDBJ whole genome shotgun (WGS) entry which is preliminary data.</text>
</comment>
<reference evidence="1" key="1">
    <citation type="submission" date="2019-08" db="EMBL/GenBank/DDBJ databases">
        <authorList>
            <person name="Kucharzyk K."/>
            <person name="Murdoch R.W."/>
            <person name="Higgins S."/>
            <person name="Loffler F."/>
        </authorList>
    </citation>
    <scope>NUCLEOTIDE SEQUENCE</scope>
</reference>
<accession>A0A645GQ75</accession>
<sequence length="63" mass="7391">MKSPLSFIYGYLLQHIGPFHDVLCKYGWELSRKAYSIAVEEFDSIKGMFYLLHFDDNIVENSI</sequence>
<protein>
    <submittedName>
        <fullName evidence="1">Uncharacterized protein</fullName>
    </submittedName>
</protein>
<name>A0A645GQ75_9ZZZZ</name>
<dbReference type="EMBL" id="VSSQ01078655">
    <property type="protein sequence ID" value="MPN28380.1"/>
    <property type="molecule type" value="Genomic_DNA"/>
</dbReference>